<reference evidence="2 3" key="1">
    <citation type="submission" date="2020-04" db="EMBL/GenBank/DDBJ databases">
        <title>Flammeovirga sp. SR4, a novel species isolated from seawater.</title>
        <authorList>
            <person name="Wang X."/>
        </authorList>
    </citation>
    <scope>NUCLEOTIDE SEQUENCE [LARGE SCALE GENOMIC DNA]</scope>
    <source>
        <strain evidence="2 3">ATCC 23126</strain>
    </source>
</reference>
<gene>
    <name evidence="2" type="ORF">HHU12_19890</name>
</gene>
<dbReference type="SUPFAM" id="SSF55166">
    <property type="entry name" value="Hedgehog/DD-peptidase"/>
    <property type="match status" value="1"/>
</dbReference>
<organism evidence="2 3">
    <name type="scientific">Flammeovirga aprica JL-4</name>
    <dbReference type="NCBI Taxonomy" id="694437"/>
    <lineage>
        <taxon>Bacteria</taxon>
        <taxon>Pseudomonadati</taxon>
        <taxon>Bacteroidota</taxon>
        <taxon>Cytophagia</taxon>
        <taxon>Cytophagales</taxon>
        <taxon>Flammeovirgaceae</taxon>
        <taxon>Flammeovirga</taxon>
    </lineage>
</organism>
<name>A0A7X9RWW4_9BACT</name>
<dbReference type="GO" id="GO:0008233">
    <property type="term" value="F:peptidase activity"/>
    <property type="evidence" value="ECO:0007669"/>
    <property type="project" value="InterPro"/>
</dbReference>
<sequence>MHKYFFIFLTLLTHSLTAQECDTEITQKNWKYRVNLSTFISQKEGIDINPNKIYYDFMRMPIGVPFNYIDFIQIKEYKYKEIENNQLLYPAYEAYAKMKQDAFRKNIHINIRSSYRNLRTQQIVFNKHGASRAEKPGYSEHHLLTTIDIRYAGENTKLFLWLLNHAFDYGFVPTYYFRIEKNIRQESWHWRYVGEEAAQWFRCAWRNEINNEINRLSHTFGKI</sequence>
<dbReference type="Pfam" id="PF02557">
    <property type="entry name" value="VanY"/>
    <property type="match status" value="1"/>
</dbReference>
<dbReference type="EMBL" id="JABANE010000059">
    <property type="protein sequence ID" value="NME70248.1"/>
    <property type="molecule type" value="Genomic_DNA"/>
</dbReference>
<dbReference type="PANTHER" id="PTHR34385">
    <property type="entry name" value="D-ALANYL-D-ALANINE CARBOXYPEPTIDASE"/>
    <property type="match status" value="1"/>
</dbReference>
<dbReference type="PANTHER" id="PTHR34385:SF1">
    <property type="entry name" value="PEPTIDOGLYCAN L-ALANYL-D-GLUTAMATE ENDOPEPTIDASE CWLK"/>
    <property type="match status" value="1"/>
</dbReference>
<protein>
    <submittedName>
        <fullName evidence="2">M15 family metallopeptidase</fullName>
    </submittedName>
</protein>
<proteinExistence type="predicted"/>
<dbReference type="InterPro" id="IPR003709">
    <property type="entry name" value="VanY-like_core_dom"/>
</dbReference>
<keyword evidence="3" id="KW-1185">Reference proteome</keyword>
<accession>A0A7X9RWW4</accession>
<evidence type="ECO:0000313" key="2">
    <source>
        <dbReference type="EMBL" id="NME70248.1"/>
    </source>
</evidence>
<dbReference type="Proteomes" id="UP000576082">
    <property type="component" value="Unassembled WGS sequence"/>
</dbReference>
<evidence type="ECO:0000259" key="1">
    <source>
        <dbReference type="Pfam" id="PF02557"/>
    </source>
</evidence>
<dbReference type="InterPro" id="IPR052179">
    <property type="entry name" value="DD-CPase-like"/>
</dbReference>
<comment type="caution">
    <text evidence="2">The sequence shown here is derived from an EMBL/GenBank/DDBJ whole genome shotgun (WGS) entry which is preliminary data.</text>
</comment>
<dbReference type="RefSeq" id="WP_169658490.1">
    <property type="nucleotide sequence ID" value="NZ_JABANE010000059.1"/>
</dbReference>
<dbReference type="InterPro" id="IPR009045">
    <property type="entry name" value="Zn_M74/Hedgehog-like"/>
</dbReference>
<dbReference type="GO" id="GO:0006508">
    <property type="term" value="P:proteolysis"/>
    <property type="evidence" value="ECO:0007669"/>
    <property type="project" value="InterPro"/>
</dbReference>
<dbReference type="AlphaFoldDB" id="A0A7X9RWW4"/>
<dbReference type="Gene3D" id="3.30.1380.10">
    <property type="match status" value="1"/>
</dbReference>
<evidence type="ECO:0000313" key="3">
    <source>
        <dbReference type="Proteomes" id="UP000576082"/>
    </source>
</evidence>
<feature type="domain" description="D-alanyl-D-alanine carboxypeptidase-like core" evidence="1">
    <location>
        <begin position="89"/>
        <end position="194"/>
    </location>
</feature>